<dbReference type="OrthoDB" id="249246at2"/>
<dbReference type="STRING" id="37658.SAMN05661086_00908"/>
<gene>
    <name evidence="1" type="ORF">SAMN05661086_00908</name>
</gene>
<dbReference type="Proteomes" id="UP000199659">
    <property type="component" value="Unassembled WGS sequence"/>
</dbReference>
<dbReference type="EMBL" id="FOYZ01000003">
    <property type="protein sequence ID" value="SFR67946.1"/>
    <property type="molecule type" value="Genomic_DNA"/>
</dbReference>
<evidence type="ECO:0000313" key="2">
    <source>
        <dbReference type="Proteomes" id="UP000199659"/>
    </source>
</evidence>
<sequence length="197" mass="22827">MEYGDESVIKILNSSKIGTTGDLETGIYINEELYMFQRNLFFDEKLSVLLPESFVDLPESIMKLKYPSEQRPQIIKTNKAGGINFAFSLVDIPFQEDMVIEYRDNLKNILKNMNPSMSFGELKKEEVSGTFAGWFEFQNHVFDGILYNIMYCMPLDGKMLHGIFNCMLQDMPFWKEVAIEVIKSIVDTTKELDKEVR</sequence>
<organism evidence="1 2">
    <name type="scientific">Anaeromicropila populeti</name>
    <dbReference type="NCBI Taxonomy" id="37658"/>
    <lineage>
        <taxon>Bacteria</taxon>
        <taxon>Bacillati</taxon>
        <taxon>Bacillota</taxon>
        <taxon>Clostridia</taxon>
        <taxon>Lachnospirales</taxon>
        <taxon>Lachnospiraceae</taxon>
        <taxon>Anaeromicropila</taxon>
    </lineage>
</organism>
<reference evidence="1 2" key="1">
    <citation type="submission" date="2016-10" db="EMBL/GenBank/DDBJ databases">
        <authorList>
            <person name="de Groot N.N."/>
        </authorList>
    </citation>
    <scope>NUCLEOTIDE SEQUENCE [LARGE SCALE GENOMIC DNA]</scope>
    <source>
        <strain evidence="1 2">743A</strain>
    </source>
</reference>
<dbReference type="AlphaFoldDB" id="A0A1I6IMK4"/>
<dbReference type="RefSeq" id="WP_092559517.1">
    <property type="nucleotide sequence ID" value="NZ_FOYZ01000003.1"/>
</dbReference>
<evidence type="ECO:0000313" key="1">
    <source>
        <dbReference type="EMBL" id="SFR67946.1"/>
    </source>
</evidence>
<name>A0A1I6IMK4_9FIRM</name>
<accession>A0A1I6IMK4</accession>
<keyword evidence="2" id="KW-1185">Reference proteome</keyword>
<proteinExistence type="predicted"/>
<protein>
    <submittedName>
        <fullName evidence="1">Uncharacterized protein</fullName>
    </submittedName>
</protein>